<gene>
    <name evidence="1" type="ORF">LCGC14_1728600</name>
</gene>
<comment type="caution">
    <text evidence="1">The sequence shown here is derived from an EMBL/GenBank/DDBJ whole genome shotgun (WGS) entry which is preliminary data.</text>
</comment>
<protein>
    <recommendedName>
        <fullName evidence="2">Glycosyl transferase family 28 C-terminal domain-containing protein</fullName>
    </recommendedName>
</protein>
<dbReference type="EMBL" id="LAZR01015657">
    <property type="protein sequence ID" value="KKM07966.1"/>
    <property type="molecule type" value="Genomic_DNA"/>
</dbReference>
<evidence type="ECO:0008006" key="2">
    <source>
        <dbReference type="Google" id="ProtNLM"/>
    </source>
</evidence>
<dbReference type="AlphaFoldDB" id="A0A0F9JQT2"/>
<evidence type="ECO:0000313" key="1">
    <source>
        <dbReference type="EMBL" id="KKM07966.1"/>
    </source>
</evidence>
<accession>A0A0F9JQT2</accession>
<organism evidence="1">
    <name type="scientific">marine sediment metagenome</name>
    <dbReference type="NCBI Taxonomy" id="412755"/>
    <lineage>
        <taxon>unclassified sequences</taxon>
        <taxon>metagenomes</taxon>
        <taxon>ecological metagenomes</taxon>
    </lineage>
</organism>
<dbReference type="SUPFAM" id="SSF53756">
    <property type="entry name" value="UDP-Glycosyltransferase/glycogen phosphorylase"/>
    <property type="match status" value="1"/>
</dbReference>
<proteinExistence type="predicted"/>
<reference evidence="1" key="1">
    <citation type="journal article" date="2015" name="Nature">
        <title>Complex archaea that bridge the gap between prokaryotes and eukaryotes.</title>
        <authorList>
            <person name="Spang A."/>
            <person name="Saw J.H."/>
            <person name="Jorgensen S.L."/>
            <person name="Zaremba-Niedzwiedzka K."/>
            <person name="Martijn J."/>
            <person name="Lind A.E."/>
            <person name="van Eijk R."/>
            <person name="Schleper C."/>
            <person name="Guy L."/>
            <person name="Ettema T.J."/>
        </authorList>
    </citation>
    <scope>NUCLEOTIDE SEQUENCE</scope>
</reference>
<feature type="non-terminal residue" evidence="1">
    <location>
        <position position="1"/>
    </location>
</feature>
<sequence length="98" mass="10630">AKVALLSGGDTLLQAIAVQTPVVACAISKDQNTRLDHCVNAGVVIKANLDIDEIITKVAQVITEPFYSEFVSKYNQLDNTHSFEVITNGIKNMLIGDR</sequence>
<name>A0A0F9JQT2_9ZZZZ</name>